<dbReference type="KEGG" id="pco:PHACADRAFT_189422"/>
<dbReference type="HOGENOM" id="CLU_774120_0_0_1"/>
<dbReference type="Proteomes" id="UP000008370">
    <property type="component" value="Unassembled WGS sequence"/>
</dbReference>
<proteinExistence type="predicted"/>
<protein>
    <submittedName>
        <fullName evidence="1">Uncharacterized protein</fullName>
    </submittedName>
</protein>
<evidence type="ECO:0000313" key="2">
    <source>
        <dbReference type="Proteomes" id="UP000008370"/>
    </source>
</evidence>
<keyword evidence="2" id="KW-1185">Reference proteome</keyword>
<reference evidence="1 2" key="1">
    <citation type="journal article" date="2012" name="BMC Genomics">
        <title>Comparative genomics of the white-rot fungi, Phanerochaete carnosa and P. chrysosporium, to elucidate the genetic basis of the distinct wood types they colonize.</title>
        <authorList>
            <person name="Suzuki H."/>
            <person name="MacDonald J."/>
            <person name="Syed K."/>
            <person name="Salamov A."/>
            <person name="Hori C."/>
            <person name="Aerts A."/>
            <person name="Henrissat B."/>
            <person name="Wiebenga A."/>
            <person name="vanKuyk P.A."/>
            <person name="Barry K."/>
            <person name="Lindquist E."/>
            <person name="LaButti K."/>
            <person name="Lapidus A."/>
            <person name="Lucas S."/>
            <person name="Coutinho P."/>
            <person name="Gong Y."/>
            <person name="Samejima M."/>
            <person name="Mahadevan R."/>
            <person name="Abou-Zaid M."/>
            <person name="de Vries R.P."/>
            <person name="Igarashi K."/>
            <person name="Yadav J.S."/>
            <person name="Grigoriev I.V."/>
            <person name="Master E.R."/>
        </authorList>
    </citation>
    <scope>NUCLEOTIDE SEQUENCE [LARGE SCALE GENOMIC DNA]</scope>
    <source>
        <strain evidence="1 2">HHB-10118-sp</strain>
    </source>
</reference>
<name>K5W8Q1_PHACS</name>
<gene>
    <name evidence="1" type="ORF">PHACADRAFT_189422</name>
</gene>
<sequence length="358" mass="40383">MLICAQSIYAKLQATTLSLRPSTKLDKTLRYRNCQYPVAGRKRADTQGGAIATVDPTKLTSDCYRDFSGLKTFCLHLREGADSSSRSTRWQRQFLCLTTNGSKIYAPSPPGTHGFFYYRTPPPWAHDLAGEIRFRITKDSDPSTFASGYDLLVKGMPWAVTLLFNSSISAGFRNAVLHDGLLSEDQIHRMERLEPWRCKLTAKSRLLHSIGQPFALPISTDSKVRKSSLYFVPGITDDKDVLENLHIVSHSGYQWGYNTGTDGVKTFSRDAIAIVHLEPWIHPHDRKRRCVVIRVRKLLHCDGLPVKSLDDHPDYGVAGHLLHSVGPVKEKVWYHKIHQGPIAWRHLCLPPEGVTMDL</sequence>
<evidence type="ECO:0000313" key="1">
    <source>
        <dbReference type="EMBL" id="EKM60288.1"/>
    </source>
</evidence>
<dbReference type="InParanoid" id="K5W8Q1"/>
<dbReference type="RefSeq" id="XP_007389759.1">
    <property type="nucleotide sequence ID" value="XM_007389697.1"/>
</dbReference>
<dbReference type="AlphaFoldDB" id="K5W8Q1"/>
<dbReference type="GeneID" id="18910578"/>
<organism evidence="1 2">
    <name type="scientific">Phanerochaete carnosa (strain HHB-10118-sp)</name>
    <name type="common">White-rot fungus</name>
    <name type="synonym">Peniophora carnosa</name>
    <dbReference type="NCBI Taxonomy" id="650164"/>
    <lineage>
        <taxon>Eukaryota</taxon>
        <taxon>Fungi</taxon>
        <taxon>Dikarya</taxon>
        <taxon>Basidiomycota</taxon>
        <taxon>Agaricomycotina</taxon>
        <taxon>Agaricomycetes</taxon>
        <taxon>Polyporales</taxon>
        <taxon>Phanerochaetaceae</taxon>
        <taxon>Phanerochaete</taxon>
    </lineage>
</organism>
<dbReference type="OrthoDB" id="3067792at2759"/>
<dbReference type="EMBL" id="JH930468">
    <property type="protein sequence ID" value="EKM60288.1"/>
    <property type="molecule type" value="Genomic_DNA"/>
</dbReference>
<accession>K5W8Q1</accession>